<evidence type="ECO:0000256" key="3">
    <source>
        <dbReference type="ARBA" id="ARBA00022840"/>
    </source>
</evidence>
<organism evidence="10 11">
    <name type="scientific">Candidatus Desulfobia pelagia</name>
    <dbReference type="NCBI Taxonomy" id="2841692"/>
    <lineage>
        <taxon>Bacteria</taxon>
        <taxon>Pseudomonadati</taxon>
        <taxon>Thermodesulfobacteriota</taxon>
        <taxon>Desulfobulbia</taxon>
        <taxon>Desulfobulbales</taxon>
        <taxon>Desulfobulbaceae</taxon>
        <taxon>Candidatus Desulfobia</taxon>
    </lineage>
</organism>
<dbReference type="PANTHER" id="PTHR32071:SF17">
    <property type="entry name" value="TRANSCRIPTIONAL REGULATOR (NTRC FAMILY)"/>
    <property type="match status" value="1"/>
</dbReference>
<dbReference type="EMBL" id="JACNJZ010000048">
    <property type="protein sequence ID" value="MBC8316694.1"/>
    <property type="molecule type" value="Genomic_DNA"/>
</dbReference>
<keyword evidence="4" id="KW-0902">Two-component regulatory system</keyword>
<reference evidence="10 11" key="1">
    <citation type="submission" date="2020-08" db="EMBL/GenBank/DDBJ databases">
        <title>Bridging the membrane lipid divide: bacteria of the FCB group superphylum have the potential to synthesize archaeal ether lipids.</title>
        <authorList>
            <person name="Villanueva L."/>
            <person name="Von Meijenfeldt F.A.B."/>
            <person name="Westbye A.B."/>
            <person name="Yadav S."/>
            <person name="Hopmans E.C."/>
            <person name="Dutilh B.E."/>
            <person name="Sinninghe Damste J.S."/>
        </authorList>
    </citation>
    <scope>NUCLEOTIDE SEQUENCE [LARGE SCALE GENOMIC DNA]</scope>
    <source>
        <strain evidence="10">NIOZ-UU47</strain>
    </source>
</reference>
<dbReference type="GO" id="GO:0006355">
    <property type="term" value="P:regulation of DNA-templated transcription"/>
    <property type="evidence" value="ECO:0007669"/>
    <property type="project" value="InterPro"/>
</dbReference>
<sequence length="470" mass="52130">MSKRILIIDDEESIRVTVAGILSDEGFDPLAVGSAEEGLQVLEEEKIHLVLLDIWMPGMDGMEALPIIKEQYPHLPVIMVSGHGTIETAVQATKMGAFDFIEKPPSYDKIVLAIKNALQLADLQQENIILRQKNVYTTGFSGQSPAITSVKEQLARVAPSDAWVLIRGEHGTGKELAAQMIHRLSTTSDKPMIEVNCAAIPEELIESELFGHEKGSFTGATSSKRGKFDQADGGILFLDEIGDMSLKTQAKILRILQEQKFERVGGNKTIAVTVRVLAATNKILEEEIEKGTFRADLFWRLNVVPIHLPPLRDRLEDLPALVRDFLSQFSRKGLGQKEFTPEAIRVMAEHNWSGNVRELRNFIERIAIMIPEEVISADLIRPFLPVGSDHSGNVSGIFQGKMEETGAGADNLLAIEGEVTFKEAKKIFEKQFLQLSLDRNKGNISQTAEQVGLERSHLHKKIKNLGIEDS</sequence>
<keyword evidence="6" id="KW-0804">Transcription</keyword>
<proteinExistence type="predicted"/>
<dbReference type="PRINTS" id="PR01590">
    <property type="entry name" value="HTHFIS"/>
</dbReference>
<dbReference type="PROSITE" id="PS00676">
    <property type="entry name" value="SIGMA54_INTERACT_2"/>
    <property type="match status" value="1"/>
</dbReference>
<keyword evidence="2" id="KW-0547">Nucleotide-binding</keyword>
<dbReference type="InterPro" id="IPR001789">
    <property type="entry name" value="Sig_transdc_resp-reg_receiver"/>
</dbReference>
<dbReference type="Pfam" id="PF00072">
    <property type="entry name" value="Response_reg"/>
    <property type="match status" value="1"/>
</dbReference>
<accession>A0A8J6NBK5</accession>
<keyword evidence="5" id="KW-0805">Transcription regulation</keyword>
<evidence type="ECO:0000259" key="9">
    <source>
        <dbReference type="PROSITE" id="PS50110"/>
    </source>
</evidence>
<dbReference type="InterPro" id="IPR058031">
    <property type="entry name" value="AAA_lid_NorR"/>
</dbReference>
<dbReference type="PROSITE" id="PS50110">
    <property type="entry name" value="RESPONSE_REGULATORY"/>
    <property type="match status" value="1"/>
</dbReference>
<evidence type="ECO:0000256" key="6">
    <source>
        <dbReference type="ARBA" id="ARBA00023163"/>
    </source>
</evidence>
<dbReference type="GO" id="GO:0043565">
    <property type="term" value="F:sequence-specific DNA binding"/>
    <property type="evidence" value="ECO:0007669"/>
    <property type="project" value="InterPro"/>
</dbReference>
<dbReference type="InterPro" id="IPR002197">
    <property type="entry name" value="HTH_Fis"/>
</dbReference>
<dbReference type="SMART" id="SM00448">
    <property type="entry name" value="REC"/>
    <property type="match status" value="1"/>
</dbReference>
<feature type="modified residue" description="4-aspartylphosphate" evidence="7">
    <location>
        <position position="53"/>
    </location>
</feature>
<dbReference type="FunFam" id="3.40.50.300:FF:000006">
    <property type="entry name" value="DNA-binding transcriptional regulator NtrC"/>
    <property type="match status" value="1"/>
</dbReference>
<dbReference type="InterPro" id="IPR025943">
    <property type="entry name" value="Sigma_54_int_dom_ATP-bd_2"/>
</dbReference>
<dbReference type="PROSITE" id="PS50045">
    <property type="entry name" value="SIGMA54_INTERACT_4"/>
    <property type="match status" value="1"/>
</dbReference>
<keyword evidence="1 7" id="KW-0597">Phosphoprotein</keyword>
<dbReference type="SMART" id="SM00382">
    <property type="entry name" value="AAA"/>
    <property type="match status" value="1"/>
</dbReference>
<feature type="domain" description="Response regulatory" evidence="9">
    <location>
        <begin position="4"/>
        <end position="118"/>
    </location>
</feature>
<evidence type="ECO:0000256" key="1">
    <source>
        <dbReference type="ARBA" id="ARBA00022553"/>
    </source>
</evidence>
<dbReference type="Gene3D" id="1.10.8.60">
    <property type="match status" value="1"/>
</dbReference>
<evidence type="ECO:0000259" key="8">
    <source>
        <dbReference type="PROSITE" id="PS50045"/>
    </source>
</evidence>
<dbReference type="GO" id="GO:0000160">
    <property type="term" value="P:phosphorelay signal transduction system"/>
    <property type="evidence" value="ECO:0007669"/>
    <property type="project" value="UniProtKB-KW"/>
</dbReference>
<dbReference type="CDD" id="cd17550">
    <property type="entry name" value="REC_NtrX-like"/>
    <property type="match status" value="1"/>
</dbReference>
<dbReference type="Proteomes" id="UP000614424">
    <property type="component" value="Unassembled WGS sequence"/>
</dbReference>
<dbReference type="AlphaFoldDB" id="A0A8J6NBK5"/>
<dbReference type="PANTHER" id="PTHR32071">
    <property type="entry name" value="TRANSCRIPTIONAL REGULATORY PROTEIN"/>
    <property type="match status" value="1"/>
</dbReference>
<name>A0A8J6NBK5_9BACT</name>
<evidence type="ECO:0000256" key="2">
    <source>
        <dbReference type="ARBA" id="ARBA00022741"/>
    </source>
</evidence>
<keyword evidence="3" id="KW-0067">ATP-binding</keyword>
<dbReference type="Pfam" id="PF00158">
    <property type="entry name" value="Sigma54_activat"/>
    <property type="match status" value="1"/>
</dbReference>
<dbReference type="CDD" id="cd00009">
    <property type="entry name" value="AAA"/>
    <property type="match status" value="1"/>
</dbReference>
<dbReference type="InterPro" id="IPR002078">
    <property type="entry name" value="Sigma_54_int"/>
</dbReference>
<gene>
    <name evidence="10" type="ORF">H8E41_02240</name>
</gene>
<feature type="domain" description="Sigma-54 factor interaction" evidence="8">
    <location>
        <begin position="140"/>
        <end position="368"/>
    </location>
</feature>
<evidence type="ECO:0000313" key="11">
    <source>
        <dbReference type="Proteomes" id="UP000614424"/>
    </source>
</evidence>
<dbReference type="Pfam" id="PF02954">
    <property type="entry name" value="HTH_8"/>
    <property type="match status" value="1"/>
</dbReference>
<dbReference type="FunFam" id="3.40.50.2300:FF:000018">
    <property type="entry name" value="DNA-binding transcriptional regulator NtrC"/>
    <property type="match status" value="1"/>
</dbReference>
<comment type="caution">
    <text evidence="10">The sequence shown here is derived from an EMBL/GenBank/DDBJ whole genome shotgun (WGS) entry which is preliminary data.</text>
</comment>
<dbReference type="Gene3D" id="3.40.50.300">
    <property type="entry name" value="P-loop containing nucleotide triphosphate hydrolases"/>
    <property type="match status" value="1"/>
</dbReference>
<dbReference type="InterPro" id="IPR003593">
    <property type="entry name" value="AAA+_ATPase"/>
</dbReference>
<dbReference type="InterPro" id="IPR011006">
    <property type="entry name" value="CheY-like_superfamily"/>
</dbReference>
<evidence type="ECO:0000256" key="7">
    <source>
        <dbReference type="PROSITE-ProRule" id="PRU00169"/>
    </source>
</evidence>
<protein>
    <submittedName>
        <fullName evidence="10">Sigma-54-dependent Fis family transcriptional regulator</fullName>
    </submittedName>
</protein>
<dbReference type="SUPFAM" id="SSF46689">
    <property type="entry name" value="Homeodomain-like"/>
    <property type="match status" value="1"/>
</dbReference>
<evidence type="ECO:0000313" key="10">
    <source>
        <dbReference type="EMBL" id="MBC8316694.1"/>
    </source>
</evidence>
<dbReference type="GO" id="GO:0005524">
    <property type="term" value="F:ATP binding"/>
    <property type="evidence" value="ECO:0007669"/>
    <property type="project" value="UniProtKB-KW"/>
</dbReference>
<dbReference type="InterPro" id="IPR027417">
    <property type="entry name" value="P-loop_NTPase"/>
</dbReference>
<dbReference type="Gene3D" id="3.40.50.2300">
    <property type="match status" value="1"/>
</dbReference>
<dbReference type="SUPFAM" id="SSF52540">
    <property type="entry name" value="P-loop containing nucleoside triphosphate hydrolases"/>
    <property type="match status" value="1"/>
</dbReference>
<evidence type="ECO:0000256" key="5">
    <source>
        <dbReference type="ARBA" id="ARBA00023015"/>
    </source>
</evidence>
<dbReference type="Pfam" id="PF25601">
    <property type="entry name" value="AAA_lid_14"/>
    <property type="match status" value="1"/>
</dbReference>
<evidence type="ECO:0000256" key="4">
    <source>
        <dbReference type="ARBA" id="ARBA00023012"/>
    </source>
</evidence>
<dbReference type="SUPFAM" id="SSF52172">
    <property type="entry name" value="CheY-like"/>
    <property type="match status" value="1"/>
</dbReference>
<dbReference type="InterPro" id="IPR009057">
    <property type="entry name" value="Homeodomain-like_sf"/>
</dbReference>
<dbReference type="Gene3D" id="1.10.10.60">
    <property type="entry name" value="Homeodomain-like"/>
    <property type="match status" value="1"/>
</dbReference>